<comment type="similarity">
    <text evidence="1">Belongs to the sigma-70 factor family. ECF subfamily.</text>
</comment>
<dbReference type="HOGENOM" id="CLU_047691_4_1_10"/>
<dbReference type="NCBIfam" id="TIGR02937">
    <property type="entry name" value="sigma70-ECF"/>
    <property type="match status" value="1"/>
</dbReference>
<dbReference type="RefSeq" id="WP_008511599.1">
    <property type="nucleotide sequence ID" value="NZ_CM001403.1"/>
</dbReference>
<dbReference type="CDD" id="cd06171">
    <property type="entry name" value="Sigma70_r4"/>
    <property type="match status" value="1"/>
</dbReference>
<dbReference type="GO" id="GO:0016987">
    <property type="term" value="F:sigma factor activity"/>
    <property type="evidence" value="ECO:0007669"/>
    <property type="project" value="UniProtKB-KW"/>
</dbReference>
<dbReference type="InterPro" id="IPR013325">
    <property type="entry name" value="RNA_pol_sigma_r2"/>
</dbReference>
<dbReference type="InterPro" id="IPR036388">
    <property type="entry name" value="WH-like_DNA-bd_sf"/>
</dbReference>
<evidence type="ECO:0000313" key="8">
    <source>
        <dbReference type="Proteomes" id="UP000002774"/>
    </source>
</evidence>
<feature type="domain" description="RNA polymerase sigma-70 region 2" evidence="5">
    <location>
        <begin position="33"/>
        <end position="93"/>
    </location>
</feature>
<keyword evidence="3" id="KW-0731">Sigma factor</keyword>
<dbReference type="GO" id="GO:0006352">
    <property type="term" value="P:DNA-templated transcription initiation"/>
    <property type="evidence" value="ECO:0007669"/>
    <property type="project" value="InterPro"/>
</dbReference>
<dbReference type="GO" id="GO:0003677">
    <property type="term" value="F:DNA binding"/>
    <property type="evidence" value="ECO:0007669"/>
    <property type="project" value="InterPro"/>
</dbReference>
<dbReference type="Proteomes" id="UP000002774">
    <property type="component" value="Chromosome"/>
</dbReference>
<evidence type="ECO:0000259" key="6">
    <source>
        <dbReference type="Pfam" id="PF08281"/>
    </source>
</evidence>
<feature type="domain" description="RNA polymerase sigma factor 70 region 4 type 2" evidence="6">
    <location>
        <begin position="130"/>
        <end position="181"/>
    </location>
</feature>
<dbReference type="eggNOG" id="COG1595">
    <property type="taxonomic scope" value="Bacteria"/>
</dbReference>
<proteinExistence type="inferred from homology"/>
<evidence type="ECO:0000256" key="4">
    <source>
        <dbReference type="ARBA" id="ARBA00023163"/>
    </source>
</evidence>
<evidence type="ECO:0000256" key="2">
    <source>
        <dbReference type="ARBA" id="ARBA00023015"/>
    </source>
</evidence>
<dbReference type="AlphaFoldDB" id="H1YC90"/>
<dbReference type="PANTHER" id="PTHR43133:SF46">
    <property type="entry name" value="RNA POLYMERASE SIGMA-70 FACTOR ECF SUBFAMILY"/>
    <property type="match status" value="1"/>
</dbReference>
<evidence type="ECO:0000259" key="5">
    <source>
        <dbReference type="Pfam" id="PF04542"/>
    </source>
</evidence>
<dbReference type="STRING" id="714943.Mucpa_6022"/>
<dbReference type="Gene3D" id="1.10.1740.10">
    <property type="match status" value="1"/>
</dbReference>
<evidence type="ECO:0000256" key="3">
    <source>
        <dbReference type="ARBA" id="ARBA00023082"/>
    </source>
</evidence>
<evidence type="ECO:0000313" key="7">
    <source>
        <dbReference type="EMBL" id="EHQ30081.1"/>
    </source>
</evidence>
<name>H1YC90_9SPHI</name>
<keyword evidence="8" id="KW-1185">Reference proteome</keyword>
<dbReference type="NCBIfam" id="TIGR02985">
    <property type="entry name" value="Sig70_bacteroi1"/>
    <property type="match status" value="1"/>
</dbReference>
<reference evidence="7" key="1">
    <citation type="submission" date="2011-09" db="EMBL/GenBank/DDBJ databases">
        <title>The permanent draft genome of Mucilaginibacter paludis DSM 18603.</title>
        <authorList>
            <consortium name="US DOE Joint Genome Institute (JGI-PGF)"/>
            <person name="Lucas S."/>
            <person name="Han J."/>
            <person name="Lapidus A."/>
            <person name="Bruce D."/>
            <person name="Goodwin L."/>
            <person name="Pitluck S."/>
            <person name="Peters L."/>
            <person name="Kyrpides N."/>
            <person name="Mavromatis K."/>
            <person name="Ivanova N."/>
            <person name="Mikhailova N."/>
            <person name="Held B."/>
            <person name="Detter J.C."/>
            <person name="Tapia R."/>
            <person name="Han C."/>
            <person name="Land M."/>
            <person name="Hauser L."/>
            <person name="Markowitz V."/>
            <person name="Cheng J.-F."/>
            <person name="Hugenholtz P."/>
            <person name="Woyke T."/>
            <person name="Wu D."/>
            <person name="Tindall B."/>
            <person name="Brambilla E."/>
            <person name="Klenk H.-P."/>
            <person name="Eisen J.A."/>
        </authorList>
    </citation>
    <scope>NUCLEOTIDE SEQUENCE [LARGE SCALE GENOMIC DNA]</scope>
    <source>
        <strain evidence="7">DSM 18603</strain>
    </source>
</reference>
<dbReference type="InterPro" id="IPR013324">
    <property type="entry name" value="RNA_pol_sigma_r3/r4-like"/>
</dbReference>
<protein>
    <submittedName>
        <fullName evidence="7">RNA polymerase, sigma-24 subunit, ECF subfamily</fullName>
    </submittedName>
</protein>
<dbReference type="Gene3D" id="1.10.10.10">
    <property type="entry name" value="Winged helix-like DNA-binding domain superfamily/Winged helix DNA-binding domain"/>
    <property type="match status" value="1"/>
</dbReference>
<dbReference type="InterPro" id="IPR014284">
    <property type="entry name" value="RNA_pol_sigma-70_dom"/>
</dbReference>
<dbReference type="InterPro" id="IPR013249">
    <property type="entry name" value="RNA_pol_sigma70_r4_t2"/>
</dbReference>
<dbReference type="SUPFAM" id="SSF88659">
    <property type="entry name" value="Sigma3 and sigma4 domains of RNA polymerase sigma factors"/>
    <property type="match status" value="1"/>
</dbReference>
<dbReference type="SUPFAM" id="SSF88946">
    <property type="entry name" value="Sigma2 domain of RNA polymerase sigma factors"/>
    <property type="match status" value="1"/>
</dbReference>
<dbReference type="InterPro" id="IPR039425">
    <property type="entry name" value="RNA_pol_sigma-70-like"/>
</dbReference>
<dbReference type="InterPro" id="IPR007627">
    <property type="entry name" value="RNA_pol_sigma70_r2"/>
</dbReference>
<dbReference type="Pfam" id="PF08281">
    <property type="entry name" value="Sigma70_r4_2"/>
    <property type="match status" value="1"/>
</dbReference>
<keyword evidence="4" id="KW-0804">Transcription</keyword>
<dbReference type="Pfam" id="PF04542">
    <property type="entry name" value="Sigma70_r2"/>
    <property type="match status" value="1"/>
</dbReference>
<keyword evidence="2" id="KW-0805">Transcription regulation</keyword>
<evidence type="ECO:0000256" key="1">
    <source>
        <dbReference type="ARBA" id="ARBA00010641"/>
    </source>
</evidence>
<dbReference type="PANTHER" id="PTHR43133">
    <property type="entry name" value="RNA POLYMERASE ECF-TYPE SIGMA FACTO"/>
    <property type="match status" value="1"/>
</dbReference>
<gene>
    <name evidence="7" type="ORF">Mucpa_6022</name>
</gene>
<dbReference type="EMBL" id="CM001403">
    <property type="protein sequence ID" value="EHQ30081.1"/>
    <property type="molecule type" value="Genomic_DNA"/>
</dbReference>
<organism evidence="7 8">
    <name type="scientific">Mucilaginibacter paludis DSM 18603</name>
    <dbReference type="NCBI Taxonomy" id="714943"/>
    <lineage>
        <taxon>Bacteria</taxon>
        <taxon>Pseudomonadati</taxon>
        <taxon>Bacteroidota</taxon>
        <taxon>Sphingobacteriia</taxon>
        <taxon>Sphingobacteriales</taxon>
        <taxon>Sphingobacteriaceae</taxon>
        <taxon>Mucilaginibacter</taxon>
    </lineage>
</organism>
<accession>H1YC90</accession>
<sequence length="197" mass="22920">MRNLHLAPVSTLSDHDLISLVRQGSEAAFKEVYLRYDSLLYIYAYKKLQNKAEAQDVVQEVFITLWNSRETFILKSTLSGFLYKSVLNKVFNIFKHQHIIQQYISSGEHFIETDSAETDYLVREKDIAALIEKEIAAMPPRMREIYELKRKEFLSTKEIAARLQISEMTVSTQMKRALKLLKLKLGVVIYIVYVLHG</sequence>
<dbReference type="InterPro" id="IPR014327">
    <property type="entry name" value="RNA_pol_sigma70_bacteroid"/>
</dbReference>